<comment type="caution">
    <text evidence="5">The sequence shown here is derived from an EMBL/GenBank/DDBJ whole genome shotgun (WGS) entry which is preliminary data.</text>
</comment>
<keyword evidence="2" id="KW-0418">Kinase</keyword>
<dbReference type="PANTHER" id="PTHR43527:SF2">
    <property type="entry name" value="4-DIPHOSPHOCYTIDYL-2-C-METHYL-D-ERYTHRITOL KINASE, CHLOROPLASTIC"/>
    <property type="match status" value="1"/>
</dbReference>
<sequence length="182" mass="19276">LLGSPATPAQLLSWSGELGSDVPFFLSLGAARCTGRGEVLSRVGALPGDEAVTIVKLPVGLSTPRVFQAMDYGLLSPADPGRLLASFLESGAAAPGGSYVNDLEEPAFRLLPELKDLRDRIVATGRFRVVRMSGSGTSLFCVGEGGGGSGWEDVRAMEGLEVWEGVKFLSRESDDVWYEDPN</sequence>
<dbReference type="EMBL" id="BRYB01000138">
    <property type="protein sequence ID" value="GMI23789.1"/>
    <property type="molecule type" value="Genomic_DNA"/>
</dbReference>
<protein>
    <recommendedName>
        <fullName evidence="4">GHMP kinase C-terminal domain-containing protein</fullName>
    </recommendedName>
</protein>
<feature type="domain" description="GHMP kinase C-terminal" evidence="4">
    <location>
        <begin position="99"/>
        <end position="143"/>
    </location>
</feature>
<proteinExistence type="predicted"/>
<dbReference type="InterPro" id="IPR036554">
    <property type="entry name" value="GHMP_kinase_C_sf"/>
</dbReference>
<dbReference type="InterPro" id="IPR013750">
    <property type="entry name" value="GHMP_kinase_C_dom"/>
</dbReference>
<dbReference type="PANTHER" id="PTHR43527">
    <property type="entry name" value="4-DIPHOSPHOCYTIDYL-2-C-METHYL-D-ERYTHRITOL KINASE, CHLOROPLASTIC"/>
    <property type="match status" value="1"/>
</dbReference>
<feature type="non-terminal residue" evidence="5">
    <location>
        <position position="1"/>
    </location>
</feature>
<dbReference type="Gene3D" id="3.30.230.10">
    <property type="match status" value="1"/>
</dbReference>
<accession>A0ABQ6MCG5</accession>
<dbReference type="SUPFAM" id="SSF55060">
    <property type="entry name" value="GHMP Kinase, C-terminal domain"/>
    <property type="match status" value="1"/>
</dbReference>
<dbReference type="Pfam" id="PF08544">
    <property type="entry name" value="GHMP_kinases_C"/>
    <property type="match status" value="1"/>
</dbReference>
<evidence type="ECO:0000256" key="3">
    <source>
        <dbReference type="ARBA" id="ARBA00022840"/>
    </source>
</evidence>
<evidence type="ECO:0000259" key="4">
    <source>
        <dbReference type="Pfam" id="PF08544"/>
    </source>
</evidence>
<evidence type="ECO:0000256" key="1">
    <source>
        <dbReference type="ARBA" id="ARBA00022741"/>
    </source>
</evidence>
<keyword evidence="3" id="KW-0067">ATP-binding</keyword>
<keyword evidence="6" id="KW-1185">Reference proteome</keyword>
<gene>
    <name evidence="5" type="ORF">TeGR_g14718</name>
</gene>
<keyword evidence="2" id="KW-0808">Transferase</keyword>
<evidence type="ECO:0000256" key="2">
    <source>
        <dbReference type="ARBA" id="ARBA00022777"/>
    </source>
</evidence>
<reference evidence="5 6" key="1">
    <citation type="journal article" date="2023" name="Commun. Biol.">
        <title>Genome analysis of Parmales, the sister group of diatoms, reveals the evolutionary specialization of diatoms from phago-mixotrophs to photoautotrophs.</title>
        <authorList>
            <person name="Ban H."/>
            <person name="Sato S."/>
            <person name="Yoshikawa S."/>
            <person name="Yamada K."/>
            <person name="Nakamura Y."/>
            <person name="Ichinomiya M."/>
            <person name="Sato N."/>
            <person name="Blanc-Mathieu R."/>
            <person name="Endo H."/>
            <person name="Kuwata A."/>
            <person name="Ogata H."/>
        </authorList>
    </citation>
    <scope>NUCLEOTIDE SEQUENCE [LARGE SCALE GENOMIC DNA]</scope>
</reference>
<dbReference type="Proteomes" id="UP001165060">
    <property type="component" value="Unassembled WGS sequence"/>
</dbReference>
<dbReference type="InterPro" id="IPR014721">
    <property type="entry name" value="Ribsml_uS5_D2-typ_fold_subgr"/>
</dbReference>
<dbReference type="Gene3D" id="3.30.70.890">
    <property type="entry name" value="GHMP kinase, C-terminal domain"/>
    <property type="match status" value="1"/>
</dbReference>
<keyword evidence="1" id="KW-0547">Nucleotide-binding</keyword>
<organism evidence="5 6">
    <name type="scientific">Tetraparma gracilis</name>
    <dbReference type="NCBI Taxonomy" id="2962635"/>
    <lineage>
        <taxon>Eukaryota</taxon>
        <taxon>Sar</taxon>
        <taxon>Stramenopiles</taxon>
        <taxon>Ochrophyta</taxon>
        <taxon>Bolidophyceae</taxon>
        <taxon>Parmales</taxon>
        <taxon>Triparmaceae</taxon>
        <taxon>Tetraparma</taxon>
    </lineage>
</organism>
<evidence type="ECO:0000313" key="5">
    <source>
        <dbReference type="EMBL" id="GMI23789.1"/>
    </source>
</evidence>
<name>A0ABQ6MCG5_9STRA</name>
<evidence type="ECO:0000313" key="6">
    <source>
        <dbReference type="Proteomes" id="UP001165060"/>
    </source>
</evidence>